<feature type="transmembrane region" description="Helical" evidence="2">
    <location>
        <begin position="362"/>
        <end position="381"/>
    </location>
</feature>
<keyword evidence="2" id="KW-0812">Transmembrane</keyword>
<proteinExistence type="predicted"/>
<feature type="region of interest" description="Disordered" evidence="1">
    <location>
        <begin position="511"/>
        <end position="530"/>
    </location>
</feature>
<accession>A0ABW0FHV8</accession>
<feature type="transmembrane region" description="Helical" evidence="2">
    <location>
        <begin position="259"/>
        <end position="283"/>
    </location>
</feature>
<evidence type="ECO:0000259" key="3">
    <source>
        <dbReference type="Pfam" id="PF01970"/>
    </source>
</evidence>
<dbReference type="RefSeq" id="WP_343922529.1">
    <property type="nucleotide sequence ID" value="NZ_BAAAIR010000016.1"/>
</dbReference>
<dbReference type="GeneID" id="303296229"/>
<name>A0ABW0FHV8_9MICO</name>
<dbReference type="EMBL" id="JBHSLN010000025">
    <property type="protein sequence ID" value="MFC5298230.1"/>
    <property type="molecule type" value="Genomic_DNA"/>
</dbReference>
<feature type="transmembrane region" description="Helical" evidence="2">
    <location>
        <begin position="108"/>
        <end position="133"/>
    </location>
</feature>
<evidence type="ECO:0000313" key="4">
    <source>
        <dbReference type="EMBL" id="MFC5298230.1"/>
    </source>
</evidence>
<dbReference type="PANTHER" id="PTHR35342">
    <property type="entry name" value="TRICARBOXYLIC TRANSPORT PROTEIN"/>
    <property type="match status" value="1"/>
</dbReference>
<keyword evidence="5" id="KW-1185">Reference proteome</keyword>
<feature type="transmembrane region" description="Helical" evidence="2">
    <location>
        <begin position="393"/>
        <end position="409"/>
    </location>
</feature>
<organism evidence="4 5">
    <name type="scientific">Brachybacterium tyrofermentans</name>
    <dbReference type="NCBI Taxonomy" id="47848"/>
    <lineage>
        <taxon>Bacteria</taxon>
        <taxon>Bacillati</taxon>
        <taxon>Actinomycetota</taxon>
        <taxon>Actinomycetes</taxon>
        <taxon>Micrococcales</taxon>
        <taxon>Dermabacteraceae</taxon>
        <taxon>Brachybacterium</taxon>
    </lineage>
</organism>
<dbReference type="Proteomes" id="UP001595937">
    <property type="component" value="Unassembled WGS sequence"/>
</dbReference>
<keyword evidence="2" id="KW-0472">Membrane</keyword>
<feature type="transmembrane region" description="Helical" evidence="2">
    <location>
        <begin position="145"/>
        <end position="163"/>
    </location>
</feature>
<protein>
    <submittedName>
        <fullName evidence="4">Tripartite tricarboxylate transporter permease</fullName>
    </submittedName>
</protein>
<reference evidence="5" key="1">
    <citation type="journal article" date="2019" name="Int. J. Syst. Evol. Microbiol.">
        <title>The Global Catalogue of Microorganisms (GCM) 10K type strain sequencing project: providing services to taxonomists for standard genome sequencing and annotation.</title>
        <authorList>
            <consortium name="The Broad Institute Genomics Platform"/>
            <consortium name="The Broad Institute Genome Sequencing Center for Infectious Disease"/>
            <person name="Wu L."/>
            <person name="Ma J."/>
        </authorList>
    </citation>
    <scope>NUCLEOTIDE SEQUENCE [LARGE SCALE GENOMIC DNA]</scope>
    <source>
        <strain evidence="5">CGMCC 1.16455</strain>
    </source>
</reference>
<feature type="compositionally biased region" description="Low complexity" evidence="1">
    <location>
        <begin position="511"/>
        <end position="521"/>
    </location>
</feature>
<feature type="transmembrane region" description="Helical" evidence="2">
    <location>
        <begin position="16"/>
        <end position="34"/>
    </location>
</feature>
<evidence type="ECO:0000313" key="5">
    <source>
        <dbReference type="Proteomes" id="UP001595937"/>
    </source>
</evidence>
<evidence type="ECO:0000256" key="1">
    <source>
        <dbReference type="SAM" id="MobiDB-lite"/>
    </source>
</evidence>
<feature type="transmembrane region" description="Helical" evidence="2">
    <location>
        <begin position="41"/>
        <end position="71"/>
    </location>
</feature>
<dbReference type="PANTHER" id="PTHR35342:SF5">
    <property type="entry name" value="TRICARBOXYLIC TRANSPORT PROTEIN"/>
    <property type="match status" value="1"/>
</dbReference>
<keyword evidence="2" id="KW-1133">Transmembrane helix</keyword>
<sequence>MIENFGSALELVADPTTILVMILAALFGLVIGSLPGMTATLAAALLVPFTFFLDPVPAIAAIITMSAMSIFAGDVPSALLRIPGTPSSAAYTEDAFALTRNGKGALGLGVSLVASVFGGLFGSIMLIFVSPILGEFALRFTSYEYFWVAVLGLTAAVIVSKGAQLKGGIALMVGLLVSTVGLDVTLGFPRFTFGDEQLYRGVDFIAAMIGLFGLSEVLRAVTAKKGESMPIPRIEGAGMVRPTFRAIWRNKGRVGSGSIIGGVVGALPGAGADIAAWIAYAFTRSTSRIRPGKNAADDQRIAAISGASSANNAGIASAYVPTLAFGIPGDTITAILIGVLLVKGITPGPDLFLYQTDTLYSLYIIFIIANLLLLPLGFLLIRASGFVLRIPRSVLMGLIVSISICGAFAINNGYLEVGLMVIFGVIGYLFEKGGIPLAPVVLGIVLGPIVERTFMQSVIKTNWDLTEFFTRPISAVLIVLVILAIASAPMMGWLGRRAERATVLKAAQDQAAGADAEAAGVTDDDADVRA</sequence>
<dbReference type="InterPro" id="IPR002823">
    <property type="entry name" value="DUF112_TM"/>
</dbReference>
<feature type="transmembrane region" description="Helical" evidence="2">
    <location>
        <begin position="437"/>
        <end position="455"/>
    </location>
</feature>
<feature type="transmembrane region" description="Helical" evidence="2">
    <location>
        <begin position="475"/>
        <end position="495"/>
    </location>
</feature>
<evidence type="ECO:0000256" key="2">
    <source>
        <dbReference type="SAM" id="Phobius"/>
    </source>
</evidence>
<dbReference type="Pfam" id="PF01970">
    <property type="entry name" value="TctA"/>
    <property type="match status" value="1"/>
</dbReference>
<feature type="domain" description="DUF112" evidence="3">
    <location>
        <begin position="18"/>
        <end position="442"/>
    </location>
</feature>
<feature type="transmembrane region" description="Helical" evidence="2">
    <location>
        <begin position="169"/>
        <end position="189"/>
    </location>
</feature>
<gene>
    <name evidence="4" type="ORF">ACFPK8_11965</name>
</gene>
<feature type="transmembrane region" description="Helical" evidence="2">
    <location>
        <begin position="201"/>
        <end position="221"/>
    </location>
</feature>
<comment type="caution">
    <text evidence="4">The sequence shown here is derived from an EMBL/GenBank/DDBJ whole genome shotgun (WGS) entry which is preliminary data.</text>
</comment>